<dbReference type="InterPro" id="IPR027417">
    <property type="entry name" value="P-loop_NTPase"/>
</dbReference>
<dbReference type="PROSITE" id="PS51195">
    <property type="entry name" value="Q_MOTIF"/>
    <property type="match status" value="1"/>
</dbReference>
<evidence type="ECO:0000256" key="5">
    <source>
        <dbReference type="ARBA" id="ARBA00022801"/>
    </source>
</evidence>
<dbReference type="PROSITE" id="PS51194">
    <property type="entry name" value="HELICASE_CTER"/>
    <property type="match status" value="1"/>
</dbReference>
<evidence type="ECO:0000259" key="14">
    <source>
        <dbReference type="PROSITE" id="PS51194"/>
    </source>
</evidence>
<dbReference type="GO" id="GO:0005829">
    <property type="term" value="C:cytosol"/>
    <property type="evidence" value="ECO:0007669"/>
    <property type="project" value="TreeGrafter"/>
</dbReference>
<dbReference type="EMBL" id="CP054542">
    <property type="protein sequence ID" value="QSL66283.1"/>
    <property type="molecule type" value="Genomic_DNA"/>
</dbReference>
<dbReference type="CDD" id="cd18787">
    <property type="entry name" value="SF2_C_DEAD"/>
    <property type="match status" value="1"/>
</dbReference>
<evidence type="ECO:0000256" key="3">
    <source>
        <dbReference type="ARBA" id="ARBA00022517"/>
    </source>
</evidence>
<feature type="domain" description="DEAD-box RNA helicase Q" evidence="15">
    <location>
        <begin position="125"/>
        <end position="153"/>
    </location>
</feature>
<dbReference type="GO" id="GO:0016787">
    <property type="term" value="F:hydrolase activity"/>
    <property type="evidence" value="ECO:0007669"/>
    <property type="project" value="UniProtKB-KW"/>
</dbReference>
<comment type="similarity">
    <text evidence="12">Belongs to the DEAD box helicase family.</text>
</comment>
<evidence type="ECO:0000313" key="17">
    <source>
        <dbReference type="Proteomes" id="UP000663699"/>
    </source>
</evidence>
<evidence type="ECO:0000256" key="8">
    <source>
        <dbReference type="ARBA" id="ARBA00022884"/>
    </source>
</evidence>
<keyword evidence="7 12" id="KW-0067">ATP-binding</keyword>
<keyword evidence="3" id="KW-0690">Ribosome biogenesis</keyword>
<dbReference type="InterPro" id="IPR011545">
    <property type="entry name" value="DEAD/DEAH_box_helicase_dom"/>
</dbReference>
<dbReference type="GO" id="GO:0042254">
    <property type="term" value="P:ribosome biogenesis"/>
    <property type="evidence" value="ECO:0007669"/>
    <property type="project" value="UniProtKB-KW"/>
</dbReference>
<dbReference type="InterPro" id="IPR001650">
    <property type="entry name" value="Helicase_C-like"/>
</dbReference>
<reference evidence="16" key="1">
    <citation type="submission" date="2020-06" db="EMBL/GenBank/DDBJ databases">
        <title>Genomes of multiple members of Pneumocystis genus reveal paths to human pathogen Pneumocystis jirovecii.</title>
        <authorList>
            <person name="Cisse O.H."/>
            <person name="Ma L."/>
            <person name="Dekker J."/>
            <person name="Khil P."/>
            <person name="Jo J."/>
            <person name="Brenchley J."/>
            <person name="Blair R."/>
            <person name="Pahar B."/>
            <person name="Chabe M."/>
            <person name="Van Rompay K.A."/>
            <person name="Keesler R."/>
            <person name="Sukura A."/>
            <person name="Hirsch V."/>
            <person name="Kutty G."/>
            <person name="Liu Y."/>
            <person name="Peng L."/>
            <person name="Chen J."/>
            <person name="Song J."/>
            <person name="Weissenbacher-Lang C."/>
            <person name="Xu J."/>
            <person name="Upham N.S."/>
            <person name="Stajich J.E."/>
            <person name="Cuomo C.A."/>
            <person name="Cushion M.T."/>
            <person name="Kovacs J.A."/>
        </authorList>
    </citation>
    <scope>NUCLEOTIDE SEQUENCE</scope>
    <source>
        <strain evidence="16">2A</strain>
    </source>
</reference>
<dbReference type="InterPro" id="IPR014014">
    <property type="entry name" value="RNA_helicase_DEAD_Q_motif"/>
</dbReference>
<evidence type="ECO:0000256" key="7">
    <source>
        <dbReference type="ARBA" id="ARBA00022840"/>
    </source>
</evidence>
<sequence length="480" mass="55408">MKRKHPDSIVVNNIDDLDDLKWKKVDISCGFGNIEGFIDLEEIEGVDLDIGGKKHRKDQEKHIQGKIVIKNRKKRSKSSIKAKILNKEHDTSKKHKQIEEKEDSALLKYESINNFEEAHKTLNLPNWEDFNLSKIILKSLSDLSFLSPTEIQRKAIPSIIKGNNVIAKAETGSGKTLAFGIPIIDYIIKNNLCLVSALIFSPTRELACQIAKHLESISKFSSLSIITIAGGLSIQKQERLLKRNPNIIIATPGRLWEIMNQNDGSIKMLSKVKFLVLDEADRLLQEGHFKELDDILNTLKRYKIQMQILVFSATFKKSFQKKVNNIVNETSISRKNEIELFLDKLRFKNKFDFIDTNPEESIPKKIKEGMIECEDTDKDLYLYYLLLEYPGRTIVFMNSIDHVYRIVLMLNEFNINPLSLHSKLPQKRRLQVIEKFNENETSILIASDIAARGLDVFNIQHIRKNCSCREFWSIYFIMLT</sequence>
<dbReference type="GO" id="GO:0003724">
    <property type="term" value="F:RNA helicase activity"/>
    <property type="evidence" value="ECO:0007669"/>
    <property type="project" value="UniProtKB-EC"/>
</dbReference>
<evidence type="ECO:0000256" key="9">
    <source>
        <dbReference type="ARBA" id="ARBA00023242"/>
    </source>
</evidence>
<keyword evidence="5 12" id="KW-0378">Hydrolase</keyword>
<dbReference type="InterPro" id="IPR000629">
    <property type="entry name" value="RNA-helicase_DEAD-box_CS"/>
</dbReference>
<organism evidence="16 17">
    <name type="scientific">Pneumocystis wakefieldiae</name>
    <dbReference type="NCBI Taxonomy" id="38082"/>
    <lineage>
        <taxon>Eukaryota</taxon>
        <taxon>Fungi</taxon>
        <taxon>Dikarya</taxon>
        <taxon>Ascomycota</taxon>
        <taxon>Taphrinomycotina</taxon>
        <taxon>Pneumocystomycetes</taxon>
        <taxon>Pneumocystaceae</taxon>
        <taxon>Pneumocystis</taxon>
    </lineage>
</organism>
<dbReference type="InterPro" id="IPR050079">
    <property type="entry name" value="DEAD_box_RNA_helicase"/>
</dbReference>
<evidence type="ECO:0000259" key="15">
    <source>
        <dbReference type="PROSITE" id="PS51195"/>
    </source>
</evidence>
<dbReference type="EC" id="3.6.4.13" evidence="2"/>
<keyword evidence="9" id="KW-0539">Nucleus</keyword>
<comment type="subcellular location">
    <subcellularLocation>
        <location evidence="1">Nucleus</location>
    </subcellularLocation>
</comment>
<dbReference type="GO" id="GO:0010467">
    <property type="term" value="P:gene expression"/>
    <property type="evidence" value="ECO:0007669"/>
    <property type="project" value="UniProtKB-ARBA"/>
</dbReference>
<dbReference type="Pfam" id="PF00271">
    <property type="entry name" value="Helicase_C"/>
    <property type="match status" value="1"/>
</dbReference>
<dbReference type="Proteomes" id="UP000663699">
    <property type="component" value="Chromosome 11"/>
</dbReference>
<proteinExistence type="inferred from homology"/>
<keyword evidence="17" id="KW-1185">Reference proteome</keyword>
<gene>
    <name evidence="16" type="ORF">MERGE_000661</name>
</gene>
<keyword evidence="6 12" id="KW-0347">Helicase</keyword>
<keyword evidence="4 12" id="KW-0547">Nucleotide-binding</keyword>
<feature type="domain" description="Helicase ATP-binding" evidence="13">
    <location>
        <begin position="156"/>
        <end position="333"/>
    </location>
</feature>
<dbReference type="GO" id="GO:0005634">
    <property type="term" value="C:nucleus"/>
    <property type="evidence" value="ECO:0007669"/>
    <property type="project" value="UniProtKB-SubCell"/>
</dbReference>
<dbReference type="PROSITE" id="PS51192">
    <property type="entry name" value="HELICASE_ATP_BIND_1"/>
    <property type="match status" value="1"/>
</dbReference>
<dbReference type="Pfam" id="PF00270">
    <property type="entry name" value="DEAD"/>
    <property type="match status" value="1"/>
</dbReference>
<evidence type="ECO:0000259" key="13">
    <source>
        <dbReference type="PROSITE" id="PS51192"/>
    </source>
</evidence>
<dbReference type="SUPFAM" id="SSF52540">
    <property type="entry name" value="P-loop containing nucleoside triphosphate hydrolases"/>
    <property type="match status" value="2"/>
</dbReference>
<accession>A0A899G0E7</accession>
<dbReference type="OrthoDB" id="4310724at2759"/>
<evidence type="ECO:0000256" key="2">
    <source>
        <dbReference type="ARBA" id="ARBA00012552"/>
    </source>
</evidence>
<dbReference type="GO" id="GO:0003723">
    <property type="term" value="F:RNA binding"/>
    <property type="evidence" value="ECO:0007669"/>
    <property type="project" value="UniProtKB-KW"/>
</dbReference>
<evidence type="ECO:0000313" key="16">
    <source>
        <dbReference type="EMBL" id="QSL66283.1"/>
    </source>
</evidence>
<protein>
    <recommendedName>
        <fullName evidence="2">RNA helicase</fullName>
        <ecNumber evidence="2">3.6.4.13</ecNumber>
    </recommendedName>
</protein>
<evidence type="ECO:0000256" key="12">
    <source>
        <dbReference type="RuleBase" id="RU000492"/>
    </source>
</evidence>
<dbReference type="Gene3D" id="3.40.50.300">
    <property type="entry name" value="P-loop containing nucleotide triphosphate hydrolases"/>
    <property type="match status" value="2"/>
</dbReference>
<dbReference type="AlphaFoldDB" id="A0A899G0E7"/>
<dbReference type="PANTHER" id="PTHR47959:SF1">
    <property type="entry name" value="ATP-DEPENDENT RNA HELICASE DBPA"/>
    <property type="match status" value="1"/>
</dbReference>
<evidence type="ECO:0000256" key="1">
    <source>
        <dbReference type="ARBA" id="ARBA00004123"/>
    </source>
</evidence>
<dbReference type="PROSITE" id="PS00039">
    <property type="entry name" value="DEAD_ATP_HELICASE"/>
    <property type="match status" value="1"/>
</dbReference>
<evidence type="ECO:0000256" key="4">
    <source>
        <dbReference type="ARBA" id="ARBA00022741"/>
    </source>
</evidence>
<name>A0A899G0E7_9ASCO</name>
<dbReference type="SMART" id="SM00487">
    <property type="entry name" value="DEXDc"/>
    <property type="match status" value="1"/>
</dbReference>
<dbReference type="PANTHER" id="PTHR47959">
    <property type="entry name" value="ATP-DEPENDENT RNA HELICASE RHLE-RELATED"/>
    <property type="match status" value="1"/>
</dbReference>
<keyword evidence="8" id="KW-0694">RNA-binding</keyword>
<dbReference type="InterPro" id="IPR014001">
    <property type="entry name" value="Helicase_ATP-bd"/>
</dbReference>
<feature type="domain" description="Helicase C-terminal" evidence="14">
    <location>
        <begin position="379"/>
        <end position="480"/>
    </location>
</feature>
<evidence type="ECO:0000256" key="10">
    <source>
        <dbReference type="ARBA" id="ARBA00047984"/>
    </source>
</evidence>
<feature type="short sequence motif" description="Q motif" evidence="11">
    <location>
        <begin position="125"/>
        <end position="153"/>
    </location>
</feature>
<evidence type="ECO:0000256" key="6">
    <source>
        <dbReference type="ARBA" id="ARBA00022806"/>
    </source>
</evidence>
<comment type="catalytic activity">
    <reaction evidence="10">
        <text>ATP + H2O = ADP + phosphate + H(+)</text>
        <dbReference type="Rhea" id="RHEA:13065"/>
        <dbReference type="ChEBI" id="CHEBI:15377"/>
        <dbReference type="ChEBI" id="CHEBI:15378"/>
        <dbReference type="ChEBI" id="CHEBI:30616"/>
        <dbReference type="ChEBI" id="CHEBI:43474"/>
        <dbReference type="ChEBI" id="CHEBI:456216"/>
        <dbReference type="EC" id="3.6.4.13"/>
    </reaction>
</comment>
<evidence type="ECO:0000256" key="11">
    <source>
        <dbReference type="PROSITE-ProRule" id="PRU00552"/>
    </source>
</evidence>
<dbReference type="GO" id="GO:0005524">
    <property type="term" value="F:ATP binding"/>
    <property type="evidence" value="ECO:0007669"/>
    <property type="project" value="UniProtKB-KW"/>
</dbReference>